<gene>
    <name evidence="1" type="ORF">H109_06770</name>
</gene>
<proteinExistence type="predicted"/>
<dbReference type="OMA" id="TIRFCLR"/>
<dbReference type="STRING" id="1215338.A0A059J0C3"/>
<organism evidence="1 2">
    <name type="scientific">Trichophyton interdigitale (strain MR816)</name>
    <dbReference type="NCBI Taxonomy" id="1215338"/>
    <lineage>
        <taxon>Eukaryota</taxon>
        <taxon>Fungi</taxon>
        <taxon>Dikarya</taxon>
        <taxon>Ascomycota</taxon>
        <taxon>Pezizomycotina</taxon>
        <taxon>Eurotiomycetes</taxon>
        <taxon>Eurotiomycetidae</taxon>
        <taxon>Onygenales</taxon>
        <taxon>Arthrodermataceae</taxon>
        <taxon>Trichophyton</taxon>
    </lineage>
</organism>
<name>A0A059J0C3_TRIIM</name>
<keyword evidence="2" id="KW-1185">Reference proteome</keyword>
<dbReference type="HOGENOM" id="CLU_181658_0_0_1"/>
<reference evidence="1 2" key="1">
    <citation type="submission" date="2014-02" db="EMBL/GenBank/DDBJ databases">
        <title>The Genome Sequence of Trichophyton interdigitale MR816.</title>
        <authorList>
            <consortium name="The Broad Institute Genomics Platform"/>
            <person name="Cuomo C.A."/>
            <person name="White T.C."/>
            <person name="Graser Y."/>
            <person name="Martinez-Rossi N."/>
            <person name="Heitman J."/>
            <person name="Young S.K."/>
            <person name="Zeng Q."/>
            <person name="Gargeya S."/>
            <person name="Abouelleil A."/>
            <person name="Alvarado L."/>
            <person name="Chapman S.B."/>
            <person name="Gainer-Dewar J."/>
            <person name="Goldberg J."/>
            <person name="Griggs A."/>
            <person name="Gujja S."/>
            <person name="Hansen M."/>
            <person name="Howarth C."/>
            <person name="Imamovic A."/>
            <person name="Larimer J."/>
            <person name="Martinez D."/>
            <person name="Murphy C."/>
            <person name="Pearson M.D."/>
            <person name="Persinoti G."/>
            <person name="Poon T."/>
            <person name="Priest M."/>
            <person name="Roberts A.D."/>
            <person name="Saif S."/>
            <person name="Shea T.D."/>
            <person name="Sykes S.N."/>
            <person name="Wortman J."/>
            <person name="Nusbaum C."/>
            <person name="Birren B."/>
        </authorList>
    </citation>
    <scope>NUCLEOTIDE SEQUENCE [LARGE SCALE GENOMIC DNA]</scope>
    <source>
        <strain evidence="1 2">MR816</strain>
    </source>
</reference>
<sequence>MDLLSLLGLIVFSLLILLLTLWTIRFCLRAAFGSRDVDFRLDPRDGVFDRNYLRTMGGGGGSALSEQIELDEMLSDPVTYEQDNHDHMCYKRS</sequence>
<dbReference type="OrthoDB" id="5391288at2759"/>
<dbReference type="Proteomes" id="UP000024533">
    <property type="component" value="Unassembled WGS sequence"/>
</dbReference>
<comment type="caution">
    <text evidence="1">The sequence shown here is derived from an EMBL/GenBank/DDBJ whole genome shotgun (WGS) entry which is preliminary data.</text>
</comment>
<protein>
    <submittedName>
        <fullName evidence="1">Uncharacterized protein</fullName>
    </submittedName>
</protein>
<accession>A0A059J0C3</accession>
<dbReference type="EMBL" id="AOKY01000567">
    <property type="protein sequence ID" value="KDB21295.1"/>
    <property type="molecule type" value="Genomic_DNA"/>
</dbReference>
<dbReference type="AlphaFoldDB" id="A0A059J0C3"/>
<evidence type="ECO:0000313" key="2">
    <source>
        <dbReference type="Proteomes" id="UP000024533"/>
    </source>
</evidence>
<evidence type="ECO:0000313" key="1">
    <source>
        <dbReference type="EMBL" id="KDB21295.1"/>
    </source>
</evidence>